<name>A0AAD7DBW8_MYCRO</name>
<comment type="caution">
    <text evidence="2">The sequence shown here is derived from an EMBL/GenBank/DDBJ whole genome shotgun (WGS) entry which is preliminary data.</text>
</comment>
<feature type="transmembrane region" description="Helical" evidence="1">
    <location>
        <begin position="99"/>
        <end position="118"/>
    </location>
</feature>
<reference evidence="2" key="1">
    <citation type="submission" date="2023-03" db="EMBL/GenBank/DDBJ databases">
        <title>Massive genome expansion in bonnet fungi (Mycena s.s.) driven by repeated elements and novel gene families across ecological guilds.</title>
        <authorList>
            <consortium name="Lawrence Berkeley National Laboratory"/>
            <person name="Harder C.B."/>
            <person name="Miyauchi S."/>
            <person name="Viragh M."/>
            <person name="Kuo A."/>
            <person name="Thoen E."/>
            <person name="Andreopoulos B."/>
            <person name="Lu D."/>
            <person name="Skrede I."/>
            <person name="Drula E."/>
            <person name="Henrissat B."/>
            <person name="Morin E."/>
            <person name="Kohler A."/>
            <person name="Barry K."/>
            <person name="LaButti K."/>
            <person name="Morin E."/>
            <person name="Salamov A."/>
            <person name="Lipzen A."/>
            <person name="Mereny Z."/>
            <person name="Hegedus B."/>
            <person name="Baldrian P."/>
            <person name="Stursova M."/>
            <person name="Weitz H."/>
            <person name="Taylor A."/>
            <person name="Grigoriev I.V."/>
            <person name="Nagy L.G."/>
            <person name="Martin F."/>
            <person name="Kauserud H."/>
        </authorList>
    </citation>
    <scope>NUCLEOTIDE SEQUENCE</scope>
    <source>
        <strain evidence="2">CBHHK067</strain>
    </source>
</reference>
<evidence type="ECO:0000256" key="1">
    <source>
        <dbReference type="SAM" id="Phobius"/>
    </source>
</evidence>
<sequence>MNSDPSFYVLTTVSAHCIALPSLAYSSPLLPYGGIRSDHRVYVDGSNNRLRVNTYLTAIIISQFFTYWNSSGSRPASFKCTETEKLPEFRDPLWMRSMVAFLFIINAAQAAAVIYMSWNFTNPNVVASKICNYSIADELNGPRYLPSVGSAHNLLGPTEVLQVTALLALINQTFQSWRIYVLTQSKILFGFLLAAGLAACGMGVAAAIQSWIFSELAKLAALQPVVEGNLALQCAIDVIITGRTDRSSINNNQLTCQQSRLVHDVLQVKDQLHSDGPGAEPTDAHRGPVWIIHGKHSRSVAAVFALGTLLSFRISPGTYMIALFALPIGRIYTQTLMDHLISREQLRNILSNGGDVISVPDFSGVRTDVREREHYNAA</sequence>
<keyword evidence="1" id="KW-1133">Transmembrane helix</keyword>
<dbReference type="AlphaFoldDB" id="A0AAD7DBW8"/>
<keyword evidence="3" id="KW-1185">Reference proteome</keyword>
<evidence type="ECO:0000313" key="3">
    <source>
        <dbReference type="Proteomes" id="UP001221757"/>
    </source>
</evidence>
<dbReference type="EMBL" id="JARKIE010000086">
    <property type="protein sequence ID" value="KAJ7687635.1"/>
    <property type="molecule type" value="Genomic_DNA"/>
</dbReference>
<dbReference type="Proteomes" id="UP001221757">
    <property type="component" value="Unassembled WGS sequence"/>
</dbReference>
<evidence type="ECO:0000313" key="2">
    <source>
        <dbReference type="EMBL" id="KAJ7687635.1"/>
    </source>
</evidence>
<feature type="transmembrane region" description="Helical" evidence="1">
    <location>
        <begin position="187"/>
        <end position="208"/>
    </location>
</feature>
<organism evidence="2 3">
    <name type="scientific">Mycena rosella</name>
    <name type="common">Pink bonnet</name>
    <name type="synonym">Agaricus rosellus</name>
    <dbReference type="NCBI Taxonomy" id="1033263"/>
    <lineage>
        <taxon>Eukaryota</taxon>
        <taxon>Fungi</taxon>
        <taxon>Dikarya</taxon>
        <taxon>Basidiomycota</taxon>
        <taxon>Agaricomycotina</taxon>
        <taxon>Agaricomycetes</taxon>
        <taxon>Agaricomycetidae</taxon>
        <taxon>Agaricales</taxon>
        <taxon>Marasmiineae</taxon>
        <taxon>Mycenaceae</taxon>
        <taxon>Mycena</taxon>
    </lineage>
</organism>
<proteinExistence type="predicted"/>
<keyword evidence="1" id="KW-0812">Transmembrane</keyword>
<accession>A0AAD7DBW8</accession>
<protein>
    <submittedName>
        <fullName evidence="2">Uncharacterized protein</fullName>
    </submittedName>
</protein>
<keyword evidence="1" id="KW-0472">Membrane</keyword>
<gene>
    <name evidence="2" type="ORF">B0H17DRAFT_1136185</name>
</gene>